<evidence type="ECO:0000313" key="2">
    <source>
        <dbReference type="Proteomes" id="UP000008090"/>
    </source>
</evidence>
<evidence type="ECO:0000313" key="1">
    <source>
        <dbReference type="EMBL" id="ABM73427.1"/>
    </source>
</evidence>
<protein>
    <submittedName>
        <fullName evidence="1">Uncharacterized protein</fullName>
    </submittedName>
</protein>
<keyword evidence="2" id="KW-1185">Reference proteome</keyword>
<sequence>MNCTHCGTAPEMRRDESRGLFMPACPQCKFHAEPCFTESSSIARWNRANEEQRPCLGCGSQPRLRHSKLRDMWFYQCKGCGWRTGLVHTAQGALCAWHTSNKENDAHYRMLWQTRYDELVEQRQREKEQKDE</sequence>
<dbReference type="RefSeq" id="YP_001039876.1">
    <property type="nucleotide sequence ID" value="NC_009016.1"/>
</dbReference>
<dbReference type="GeneID" id="5076227"/>
<name>A2I313_9CAUD</name>
<dbReference type="EMBL" id="EF057797">
    <property type="protein sequence ID" value="ABM73427.1"/>
    <property type="molecule type" value="Genomic_DNA"/>
</dbReference>
<dbReference type="KEGG" id="vg:5076227"/>
<dbReference type="Proteomes" id="UP000008090">
    <property type="component" value="Segment"/>
</dbReference>
<dbReference type="OrthoDB" id="21489at10239"/>
<organism evidence="1 2">
    <name type="scientific">Vibrio phage VP882</name>
    <dbReference type="NCBI Taxonomy" id="2913982"/>
    <lineage>
        <taxon>Viruses</taxon>
        <taxon>Duplodnaviria</taxon>
        <taxon>Heunggongvirae</taxon>
        <taxon>Uroviricota</taxon>
        <taxon>Caudoviricetes</taxon>
        <taxon>Hapunavirus</taxon>
        <taxon>Hapunavirus VP882</taxon>
    </lineage>
</organism>
<reference evidence="1 2" key="1">
    <citation type="journal article" date="2009" name="Appl. Environ. Microbiol.">
        <title>Characterization of a new plasmid-like prophage in a pandemic Vibrio parahaemolyticus O3:K6 strain.</title>
        <authorList>
            <person name="Lan S.F."/>
            <person name="Huang C.H."/>
            <person name="Chang C.H."/>
            <person name="Liao W.C."/>
            <person name="Lin I.H."/>
            <person name="Jian W.N."/>
            <person name="Wu Y.G."/>
            <person name="Chen S.Y."/>
            <person name="Wong H.C."/>
        </authorList>
    </citation>
    <scope>NUCLEOTIDE SEQUENCE [LARGE SCALE GENOMIC DNA]</scope>
</reference>
<proteinExistence type="predicted"/>
<accession>A2I313</accession>